<dbReference type="KEGG" id="dgr:6570633"/>
<dbReference type="FunCoup" id="B4K0P6">
    <property type="interactions" value="8"/>
</dbReference>
<dbReference type="AlphaFoldDB" id="B4K0P6"/>
<keyword evidence="4" id="KW-1185">Reference proteome</keyword>
<evidence type="ECO:0000256" key="1">
    <source>
        <dbReference type="SAM" id="Phobius"/>
    </source>
</evidence>
<dbReference type="Pfam" id="PF13621">
    <property type="entry name" value="Cupin_8"/>
    <property type="match status" value="1"/>
</dbReference>
<gene>
    <name evidence="3" type="primary">Dgri\GH12986</name>
    <name evidence="3" type="ORF">Dgri_GH12986</name>
</gene>
<organism evidence="4">
    <name type="scientific">Drosophila grimshawi</name>
    <name type="common">Hawaiian fruit fly</name>
    <name type="synonym">Idiomyia grimshawi</name>
    <dbReference type="NCBI Taxonomy" id="7222"/>
    <lineage>
        <taxon>Eukaryota</taxon>
        <taxon>Metazoa</taxon>
        <taxon>Ecdysozoa</taxon>
        <taxon>Arthropoda</taxon>
        <taxon>Hexapoda</taxon>
        <taxon>Insecta</taxon>
        <taxon>Pterygota</taxon>
        <taxon>Neoptera</taxon>
        <taxon>Endopterygota</taxon>
        <taxon>Diptera</taxon>
        <taxon>Brachycera</taxon>
        <taxon>Muscomorpha</taxon>
        <taxon>Ephydroidea</taxon>
        <taxon>Drosophilidae</taxon>
        <taxon>Drosophila</taxon>
        <taxon>Hawaiian Drosophila</taxon>
    </lineage>
</organism>
<dbReference type="GO" id="GO:0016706">
    <property type="term" value="F:2-oxoglutarate-dependent dioxygenase activity"/>
    <property type="evidence" value="ECO:0007669"/>
    <property type="project" value="TreeGrafter"/>
</dbReference>
<proteinExistence type="predicted"/>
<feature type="transmembrane region" description="Helical" evidence="1">
    <location>
        <begin position="41"/>
        <end position="61"/>
    </location>
</feature>
<dbReference type="SUPFAM" id="SSF51197">
    <property type="entry name" value="Clavaminate synthase-like"/>
    <property type="match status" value="1"/>
</dbReference>
<feature type="domain" description="Cupin-like" evidence="2">
    <location>
        <begin position="106"/>
        <end position="262"/>
    </location>
</feature>
<dbReference type="OrthoDB" id="10063099at2759"/>
<keyword evidence="1" id="KW-0812">Transmembrane</keyword>
<sequence>MEQARRKLIQILWTHRAAELSATMQQMLHKHCKASARTQQLIRFVKIVLLCVLAIWLLNYYHTELQGQRCALSLPRPLRYALRPPERCGFCANIESVPRLSDLSAATFETEYAYTGAPVIVSDAMQNWTATTLFNYEYFRGVYGKAKRKQRIRDCQFLPYKTGFQDIYEALDMPQSRIELQSDELPWYFGWSNCNAETAEEFRKHYGRPYFLPERSENNAVDWFFIGTAGLGAQMHIDNVRLPSWQAQLAGSKRWLLVPPPECYFQCRRFEVVVQQGDIIVLDTNRWYHQTFVQPGTVSLTIGAEYD</sequence>
<dbReference type="eggNOG" id="ENOG502QS9X">
    <property type="taxonomic scope" value="Eukaryota"/>
</dbReference>
<protein>
    <submittedName>
        <fullName evidence="3">GH12986</fullName>
    </submittedName>
</protein>
<dbReference type="PANTHER" id="PTHR12480">
    <property type="entry name" value="ARGININE DEMETHYLASE AND LYSYL-HYDROXYLASE JMJD"/>
    <property type="match status" value="1"/>
</dbReference>
<keyword evidence="1" id="KW-1133">Transmembrane helix</keyword>
<dbReference type="OMA" id="NMSKERS"/>
<evidence type="ECO:0000313" key="3">
    <source>
        <dbReference type="EMBL" id="EDV95100.1"/>
    </source>
</evidence>
<dbReference type="Gene3D" id="2.60.120.650">
    <property type="entry name" value="Cupin"/>
    <property type="match status" value="1"/>
</dbReference>
<dbReference type="InParanoid" id="B4K0P6"/>
<dbReference type="Proteomes" id="UP000001070">
    <property type="component" value="Unassembled WGS sequence"/>
</dbReference>
<reference evidence="3 4" key="1">
    <citation type="journal article" date="2007" name="Nature">
        <title>Evolution of genes and genomes on the Drosophila phylogeny.</title>
        <authorList>
            <consortium name="Drosophila 12 Genomes Consortium"/>
            <person name="Clark A.G."/>
            <person name="Eisen M.B."/>
            <person name="Smith D.R."/>
            <person name="Bergman C.M."/>
            <person name="Oliver B."/>
            <person name="Markow T.A."/>
            <person name="Kaufman T.C."/>
            <person name="Kellis M."/>
            <person name="Gelbart W."/>
            <person name="Iyer V.N."/>
            <person name="Pollard D.A."/>
            <person name="Sackton T.B."/>
            <person name="Larracuente A.M."/>
            <person name="Singh N.D."/>
            <person name="Abad J.P."/>
            <person name="Abt D.N."/>
            <person name="Adryan B."/>
            <person name="Aguade M."/>
            <person name="Akashi H."/>
            <person name="Anderson W.W."/>
            <person name="Aquadro C.F."/>
            <person name="Ardell D.H."/>
            <person name="Arguello R."/>
            <person name="Artieri C.G."/>
            <person name="Barbash D.A."/>
            <person name="Barker D."/>
            <person name="Barsanti P."/>
            <person name="Batterham P."/>
            <person name="Batzoglou S."/>
            <person name="Begun D."/>
            <person name="Bhutkar A."/>
            <person name="Blanco E."/>
            <person name="Bosak S.A."/>
            <person name="Bradley R.K."/>
            <person name="Brand A.D."/>
            <person name="Brent M.R."/>
            <person name="Brooks A.N."/>
            <person name="Brown R.H."/>
            <person name="Butlin R.K."/>
            <person name="Caggese C."/>
            <person name="Calvi B.R."/>
            <person name="Bernardo de Carvalho A."/>
            <person name="Caspi A."/>
            <person name="Castrezana S."/>
            <person name="Celniker S.E."/>
            <person name="Chang J.L."/>
            <person name="Chapple C."/>
            <person name="Chatterji S."/>
            <person name="Chinwalla A."/>
            <person name="Civetta A."/>
            <person name="Clifton S.W."/>
            <person name="Comeron J.M."/>
            <person name="Costello J.C."/>
            <person name="Coyne J.A."/>
            <person name="Daub J."/>
            <person name="David R.G."/>
            <person name="Delcher A.L."/>
            <person name="Delehaunty K."/>
            <person name="Do C.B."/>
            <person name="Ebling H."/>
            <person name="Edwards K."/>
            <person name="Eickbush T."/>
            <person name="Evans J.D."/>
            <person name="Filipski A."/>
            <person name="Findeiss S."/>
            <person name="Freyhult E."/>
            <person name="Fulton L."/>
            <person name="Fulton R."/>
            <person name="Garcia A.C."/>
            <person name="Gardiner A."/>
            <person name="Garfield D.A."/>
            <person name="Garvin B.E."/>
            <person name="Gibson G."/>
            <person name="Gilbert D."/>
            <person name="Gnerre S."/>
            <person name="Godfrey J."/>
            <person name="Good R."/>
            <person name="Gotea V."/>
            <person name="Gravely B."/>
            <person name="Greenberg A.J."/>
            <person name="Griffiths-Jones S."/>
            <person name="Gross S."/>
            <person name="Guigo R."/>
            <person name="Gustafson E.A."/>
            <person name="Haerty W."/>
            <person name="Hahn M.W."/>
            <person name="Halligan D.L."/>
            <person name="Halpern A.L."/>
            <person name="Halter G.M."/>
            <person name="Han M.V."/>
            <person name="Heger A."/>
            <person name="Hillier L."/>
            <person name="Hinrichs A.S."/>
            <person name="Holmes I."/>
            <person name="Hoskins R.A."/>
            <person name="Hubisz M.J."/>
            <person name="Hultmark D."/>
            <person name="Huntley M.A."/>
            <person name="Jaffe D.B."/>
            <person name="Jagadeeshan S."/>
            <person name="Jeck W.R."/>
            <person name="Johnson J."/>
            <person name="Jones C.D."/>
            <person name="Jordan W.C."/>
            <person name="Karpen G.H."/>
            <person name="Kataoka E."/>
            <person name="Keightley P.D."/>
            <person name="Kheradpour P."/>
            <person name="Kirkness E.F."/>
            <person name="Koerich L.B."/>
            <person name="Kristiansen K."/>
            <person name="Kudrna D."/>
            <person name="Kulathinal R.J."/>
            <person name="Kumar S."/>
            <person name="Kwok R."/>
            <person name="Lander E."/>
            <person name="Langley C.H."/>
            <person name="Lapoint R."/>
            <person name="Lazzaro B.P."/>
            <person name="Lee S.J."/>
            <person name="Levesque L."/>
            <person name="Li R."/>
            <person name="Lin C.F."/>
            <person name="Lin M.F."/>
            <person name="Lindblad-Toh K."/>
            <person name="Llopart A."/>
            <person name="Long M."/>
            <person name="Low L."/>
            <person name="Lozovsky E."/>
            <person name="Lu J."/>
            <person name="Luo M."/>
            <person name="Machado C.A."/>
            <person name="Makalowski W."/>
            <person name="Marzo M."/>
            <person name="Matsuda M."/>
            <person name="Matzkin L."/>
            <person name="McAllister B."/>
            <person name="McBride C.S."/>
            <person name="McKernan B."/>
            <person name="McKernan K."/>
            <person name="Mendez-Lago M."/>
            <person name="Minx P."/>
            <person name="Mollenhauer M.U."/>
            <person name="Montooth K."/>
            <person name="Mount S.M."/>
            <person name="Mu X."/>
            <person name="Myers E."/>
            <person name="Negre B."/>
            <person name="Newfeld S."/>
            <person name="Nielsen R."/>
            <person name="Noor M.A."/>
            <person name="O'Grady P."/>
            <person name="Pachter L."/>
            <person name="Papaceit M."/>
            <person name="Parisi M.J."/>
            <person name="Parisi M."/>
            <person name="Parts L."/>
            <person name="Pedersen J.S."/>
            <person name="Pesole G."/>
            <person name="Phillippy A.M."/>
            <person name="Ponting C.P."/>
            <person name="Pop M."/>
            <person name="Porcelli D."/>
            <person name="Powell J.R."/>
            <person name="Prohaska S."/>
            <person name="Pruitt K."/>
            <person name="Puig M."/>
            <person name="Quesneville H."/>
            <person name="Ram K.R."/>
            <person name="Rand D."/>
            <person name="Rasmussen M.D."/>
            <person name="Reed L.K."/>
            <person name="Reenan R."/>
            <person name="Reily A."/>
            <person name="Remington K.A."/>
            <person name="Rieger T.T."/>
            <person name="Ritchie M.G."/>
            <person name="Robin C."/>
            <person name="Rogers Y.H."/>
            <person name="Rohde C."/>
            <person name="Rozas J."/>
            <person name="Rubenfield M.J."/>
            <person name="Ruiz A."/>
            <person name="Russo S."/>
            <person name="Salzberg S.L."/>
            <person name="Sanchez-Gracia A."/>
            <person name="Saranga D.J."/>
            <person name="Sato H."/>
            <person name="Schaeffer S.W."/>
            <person name="Schatz M.C."/>
            <person name="Schlenke T."/>
            <person name="Schwartz R."/>
            <person name="Segarra C."/>
            <person name="Singh R.S."/>
            <person name="Sirot L."/>
            <person name="Sirota M."/>
            <person name="Sisneros N.B."/>
            <person name="Smith C.D."/>
            <person name="Smith T.F."/>
            <person name="Spieth J."/>
            <person name="Stage D.E."/>
            <person name="Stark A."/>
            <person name="Stephan W."/>
            <person name="Strausberg R.L."/>
            <person name="Strempel S."/>
            <person name="Sturgill D."/>
            <person name="Sutton G."/>
            <person name="Sutton G.G."/>
            <person name="Tao W."/>
            <person name="Teichmann S."/>
            <person name="Tobari Y.N."/>
            <person name="Tomimura Y."/>
            <person name="Tsolas J.M."/>
            <person name="Valente V.L."/>
            <person name="Venter E."/>
            <person name="Venter J.C."/>
            <person name="Vicario S."/>
            <person name="Vieira F.G."/>
            <person name="Vilella A.J."/>
            <person name="Villasante A."/>
            <person name="Walenz B."/>
            <person name="Wang J."/>
            <person name="Wasserman M."/>
            <person name="Watts T."/>
            <person name="Wilson D."/>
            <person name="Wilson R.K."/>
            <person name="Wing R.A."/>
            <person name="Wolfner M.F."/>
            <person name="Wong A."/>
            <person name="Wong G.K."/>
            <person name="Wu C.I."/>
            <person name="Wu G."/>
            <person name="Yamamoto D."/>
            <person name="Yang H.P."/>
            <person name="Yang S.P."/>
            <person name="Yorke J.A."/>
            <person name="Yoshida K."/>
            <person name="Zdobnov E."/>
            <person name="Zhang P."/>
            <person name="Zhang Y."/>
            <person name="Zimin A.V."/>
            <person name="Baldwin J."/>
            <person name="Abdouelleil A."/>
            <person name="Abdulkadir J."/>
            <person name="Abebe A."/>
            <person name="Abera B."/>
            <person name="Abreu J."/>
            <person name="Acer S.C."/>
            <person name="Aftuck L."/>
            <person name="Alexander A."/>
            <person name="An P."/>
            <person name="Anderson E."/>
            <person name="Anderson S."/>
            <person name="Arachi H."/>
            <person name="Azer M."/>
            <person name="Bachantsang P."/>
            <person name="Barry A."/>
            <person name="Bayul T."/>
            <person name="Berlin A."/>
            <person name="Bessette D."/>
            <person name="Bloom T."/>
            <person name="Blye J."/>
            <person name="Boguslavskiy L."/>
            <person name="Bonnet C."/>
            <person name="Boukhgalter B."/>
            <person name="Bourzgui I."/>
            <person name="Brown A."/>
            <person name="Cahill P."/>
            <person name="Channer S."/>
            <person name="Cheshatsang Y."/>
            <person name="Chuda L."/>
            <person name="Citroen M."/>
            <person name="Collymore A."/>
            <person name="Cooke P."/>
            <person name="Costello M."/>
            <person name="D'Aco K."/>
            <person name="Daza R."/>
            <person name="De Haan G."/>
            <person name="DeGray S."/>
            <person name="DeMaso C."/>
            <person name="Dhargay N."/>
            <person name="Dooley K."/>
            <person name="Dooley E."/>
            <person name="Doricent M."/>
            <person name="Dorje P."/>
            <person name="Dorjee K."/>
            <person name="Dupes A."/>
            <person name="Elong R."/>
            <person name="Falk J."/>
            <person name="Farina A."/>
            <person name="Faro S."/>
            <person name="Ferguson D."/>
            <person name="Fisher S."/>
            <person name="Foley C.D."/>
            <person name="Franke A."/>
            <person name="Friedrich D."/>
            <person name="Gadbois L."/>
            <person name="Gearin G."/>
            <person name="Gearin C.R."/>
            <person name="Giannoukos G."/>
            <person name="Goode T."/>
            <person name="Graham J."/>
            <person name="Grandbois E."/>
            <person name="Grewal S."/>
            <person name="Gyaltsen K."/>
            <person name="Hafez N."/>
            <person name="Hagos B."/>
            <person name="Hall J."/>
            <person name="Henson C."/>
            <person name="Hollinger A."/>
            <person name="Honan T."/>
            <person name="Huard M.D."/>
            <person name="Hughes L."/>
            <person name="Hurhula B."/>
            <person name="Husby M.E."/>
            <person name="Kamat A."/>
            <person name="Kanga B."/>
            <person name="Kashin S."/>
            <person name="Khazanovich D."/>
            <person name="Kisner P."/>
            <person name="Lance K."/>
            <person name="Lara M."/>
            <person name="Lee W."/>
            <person name="Lennon N."/>
            <person name="Letendre F."/>
            <person name="LeVine R."/>
            <person name="Lipovsky A."/>
            <person name="Liu X."/>
            <person name="Liu J."/>
            <person name="Liu S."/>
            <person name="Lokyitsang T."/>
            <person name="Lokyitsang Y."/>
            <person name="Lubonja R."/>
            <person name="Lui A."/>
            <person name="MacDonald P."/>
            <person name="Magnisalis V."/>
            <person name="Maru K."/>
            <person name="Matthews C."/>
            <person name="McCusker W."/>
            <person name="McDonough S."/>
            <person name="Mehta T."/>
            <person name="Meldrim J."/>
            <person name="Meneus L."/>
            <person name="Mihai O."/>
            <person name="Mihalev A."/>
            <person name="Mihova T."/>
            <person name="Mittelman R."/>
            <person name="Mlenga V."/>
            <person name="Montmayeur A."/>
            <person name="Mulrain L."/>
            <person name="Navidi A."/>
            <person name="Naylor J."/>
            <person name="Negash T."/>
            <person name="Nguyen T."/>
            <person name="Nguyen N."/>
            <person name="Nicol R."/>
            <person name="Norbu C."/>
            <person name="Norbu N."/>
            <person name="Novod N."/>
            <person name="O'Neill B."/>
            <person name="Osman S."/>
            <person name="Markiewicz E."/>
            <person name="Oyono O.L."/>
            <person name="Patti C."/>
            <person name="Phunkhang P."/>
            <person name="Pierre F."/>
            <person name="Priest M."/>
            <person name="Raghuraman S."/>
            <person name="Rege F."/>
            <person name="Reyes R."/>
            <person name="Rise C."/>
            <person name="Rogov P."/>
            <person name="Ross K."/>
            <person name="Ryan E."/>
            <person name="Settipalli S."/>
            <person name="Shea T."/>
            <person name="Sherpa N."/>
            <person name="Shi L."/>
            <person name="Shih D."/>
            <person name="Sparrow T."/>
            <person name="Spaulding J."/>
            <person name="Stalker J."/>
            <person name="Stange-Thomann N."/>
            <person name="Stavropoulos S."/>
            <person name="Stone C."/>
            <person name="Strader C."/>
            <person name="Tesfaye S."/>
            <person name="Thomson T."/>
            <person name="Thoulutsang Y."/>
            <person name="Thoulutsang D."/>
            <person name="Topham K."/>
            <person name="Topping I."/>
            <person name="Tsamla T."/>
            <person name="Vassiliev H."/>
            <person name="Vo A."/>
            <person name="Wangchuk T."/>
            <person name="Wangdi T."/>
            <person name="Weiand M."/>
            <person name="Wilkinson J."/>
            <person name="Wilson A."/>
            <person name="Yadav S."/>
            <person name="Young G."/>
            <person name="Yu Q."/>
            <person name="Zembek L."/>
            <person name="Zhong D."/>
            <person name="Zimmer A."/>
            <person name="Zwirko Z."/>
            <person name="Jaffe D.B."/>
            <person name="Alvarez P."/>
            <person name="Brockman W."/>
            <person name="Butler J."/>
            <person name="Chin C."/>
            <person name="Gnerre S."/>
            <person name="Grabherr M."/>
            <person name="Kleber M."/>
            <person name="Mauceli E."/>
            <person name="MacCallum I."/>
        </authorList>
    </citation>
    <scope>NUCLEOTIDE SEQUENCE [LARGE SCALE GENOMIC DNA]</scope>
    <source>
        <strain evidence="4">Tucson 15287-2541.00</strain>
    </source>
</reference>
<name>B4K0P6_DROGR</name>
<evidence type="ECO:0000259" key="2">
    <source>
        <dbReference type="Pfam" id="PF13621"/>
    </source>
</evidence>
<dbReference type="STRING" id="7222.B4K0P6"/>
<dbReference type="InterPro" id="IPR041667">
    <property type="entry name" value="Cupin_8"/>
</dbReference>
<dbReference type="EMBL" id="CH916484">
    <property type="protein sequence ID" value="EDV95100.1"/>
    <property type="molecule type" value="Genomic_DNA"/>
</dbReference>
<dbReference type="PANTHER" id="PTHR12480:SF19">
    <property type="entry name" value="CUPIN-LIKE DOMAIN-CONTAINING PROTEIN"/>
    <property type="match status" value="1"/>
</dbReference>
<keyword evidence="1" id="KW-0472">Membrane</keyword>
<dbReference type="InterPro" id="IPR050910">
    <property type="entry name" value="JMJD6_ArgDemeth/LysHydrox"/>
</dbReference>
<accession>B4K0P6</accession>
<evidence type="ECO:0000313" key="4">
    <source>
        <dbReference type="Proteomes" id="UP000001070"/>
    </source>
</evidence>
<dbReference type="HOGENOM" id="CLU_068137_1_0_1"/>
<dbReference type="PhylomeDB" id="B4K0P6"/>